<dbReference type="AlphaFoldDB" id="A0A330M8Y6"/>
<organism evidence="1 2">
    <name type="scientific">Shewanella benthica</name>
    <dbReference type="NCBI Taxonomy" id="43661"/>
    <lineage>
        <taxon>Bacteria</taxon>
        <taxon>Pseudomonadati</taxon>
        <taxon>Pseudomonadota</taxon>
        <taxon>Gammaproteobacteria</taxon>
        <taxon>Alteromonadales</taxon>
        <taxon>Shewanellaceae</taxon>
        <taxon>Shewanella</taxon>
    </lineage>
</organism>
<name>A0A330M8Y6_9GAMM</name>
<reference evidence="2" key="1">
    <citation type="submission" date="2018-06" db="EMBL/GenBank/DDBJ databases">
        <authorList>
            <person name="Cea G.-C."/>
            <person name="William W."/>
        </authorList>
    </citation>
    <scope>NUCLEOTIDE SEQUENCE [LARGE SCALE GENOMIC DNA]</scope>
    <source>
        <strain evidence="2">DB21MT-2</strain>
    </source>
</reference>
<dbReference type="KEGG" id="sbk:SHEWBE_2304"/>
<evidence type="ECO:0000313" key="1">
    <source>
        <dbReference type="EMBL" id="SQH76267.1"/>
    </source>
</evidence>
<proteinExistence type="predicted"/>
<dbReference type="Proteomes" id="UP000250123">
    <property type="component" value="Chromosome SHEWBE"/>
</dbReference>
<sequence>MLLRNDINCKVSDNWSLDQGSVLTKTKYASYYGLKHNEPSLSYLLNKEYD</sequence>
<gene>
    <name evidence="1" type="ORF">SHEWBE_2304</name>
</gene>
<evidence type="ECO:0000313" key="2">
    <source>
        <dbReference type="Proteomes" id="UP000250123"/>
    </source>
</evidence>
<accession>A0A330M8Y6</accession>
<dbReference type="EMBL" id="LS483452">
    <property type="protein sequence ID" value="SQH76267.1"/>
    <property type="molecule type" value="Genomic_DNA"/>
</dbReference>
<protein>
    <submittedName>
        <fullName evidence="1">Uncharacterized protein</fullName>
    </submittedName>
</protein>